<sequence>MGNGLRRTRHGVSGQRPMDAFQLVRKRMTTKMMLGERMKAGRRRVSWMPCKNQTKDDNEDFNYGAAVFDENVLSFANMRFSVDSENDSQVSPPFEREYTLGYIETQRILIWHPGCSPNANIPSVFYFCEPLGDDSYWMEFEDLYNMLLTGDVLHSMQSHPESRQASSLCPWYDFFQPEHYSYQSHTNSVSDLAVFFSEKNVNEAHTDRRLLSVVSCRRRRNLGHLGWAVL</sequence>
<evidence type="ECO:0000313" key="1">
    <source>
        <dbReference type="WBParaSite" id="MCU_013493-RB"/>
    </source>
</evidence>
<reference evidence="1" key="1">
    <citation type="submission" date="2019-11" db="UniProtKB">
        <authorList>
            <consortium name="WormBaseParasite"/>
        </authorList>
    </citation>
    <scope>IDENTIFICATION</scope>
</reference>
<proteinExistence type="predicted"/>
<protein>
    <submittedName>
        <fullName evidence="1">JmjC domain-containing protein</fullName>
    </submittedName>
</protein>
<dbReference type="WBParaSite" id="MCU_013493-RB">
    <property type="protein sequence ID" value="MCU_013493-RB"/>
    <property type="gene ID" value="MCU_013493"/>
</dbReference>
<name>A0A5K3G350_MESCO</name>
<dbReference type="AlphaFoldDB" id="A0A5K3G350"/>
<accession>A0A5K3G350</accession>
<organism evidence="1">
    <name type="scientific">Mesocestoides corti</name>
    <name type="common">Flatworm</name>
    <dbReference type="NCBI Taxonomy" id="53468"/>
    <lineage>
        <taxon>Eukaryota</taxon>
        <taxon>Metazoa</taxon>
        <taxon>Spiralia</taxon>
        <taxon>Lophotrochozoa</taxon>
        <taxon>Platyhelminthes</taxon>
        <taxon>Cestoda</taxon>
        <taxon>Eucestoda</taxon>
        <taxon>Cyclophyllidea</taxon>
        <taxon>Mesocestoididae</taxon>
        <taxon>Mesocestoides</taxon>
    </lineage>
</organism>